<protein>
    <submittedName>
        <fullName evidence="1">Uncharacterized protein</fullName>
    </submittedName>
</protein>
<reference evidence="1 2" key="1">
    <citation type="journal article" date="2016" name="Mol. Biol. Evol.">
        <title>Comparative Genomics of Early-Diverging Mushroom-Forming Fungi Provides Insights into the Origins of Lignocellulose Decay Capabilities.</title>
        <authorList>
            <person name="Nagy L.G."/>
            <person name="Riley R."/>
            <person name="Tritt A."/>
            <person name="Adam C."/>
            <person name="Daum C."/>
            <person name="Floudas D."/>
            <person name="Sun H."/>
            <person name="Yadav J.S."/>
            <person name="Pangilinan J."/>
            <person name="Larsson K.H."/>
            <person name="Matsuura K."/>
            <person name="Barry K."/>
            <person name="Labutti K."/>
            <person name="Kuo R."/>
            <person name="Ohm R.A."/>
            <person name="Bhattacharya S.S."/>
            <person name="Shirouzu T."/>
            <person name="Yoshinaga Y."/>
            <person name="Martin F.M."/>
            <person name="Grigoriev I.V."/>
            <person name="Hibbett D.S."/>
        </authorList>
    </citation>
    <scope>NUCLEOTIDE SEQUENCE [LARGE SCALE GENOMIC DNA]</scope>
    <source>
        <strain evidence="1 2">93-53</strain>
    </source>
</reference>
<sequence length="56" mass="6079">MQVAIGHITSANAAPRARYAHFSSVCERSVLSTDVDAFYTTPGHLYLRGSTVALHM</sequence>
<dbReference type="GeneID" id="63827370"/>
<gene>
    <name evidence="1" type="ORF">LAESUDRAFT_732940</name>
</gene>
<keyword evidence="2" id="KW-1185">Reference proteome</keyword>
<evidence type="ECO:0000313" key="2">
    <source>
        <dbReference type="Proteomes" id="UP000076871"/>
    </source>
</evidence>
<dbReference type="InParanoid" id="A0A165AUZ6"/>
<dbReference type="EMBL" id="KV427727">
    <property type="protein sequence ID" value="KZS99713.1"/>
    <property type="molecule type" value="Genomic_DNA"/>
</dbReference>
<name>A0A165AUZ6_9APHY</name>
<dbReference type="Proteomes" id="UP000076871">
    <property type="component" value="Unassembled WGS sequence"/>
</dbReference>
<dbReference type="RefSeq" id="XP_040757454.1">
    <property type="nucleotide sequence ID" value="XM_040910341.1"/>
</dbReference>
<feature type="non-terminal residue" evidence="1">
    <location>
        <position position="56"/>
    </location>
</feature>
<organism evidence="1 2">
    <name type="scientific">Laetiporus sulphureus 93-53</name>
    <dbReference type="NCBI Taxonomy" id="1314785"/>
    <lineage>
        <taxon>Eukaryota</taxon>
        <taxon>Fungi</taxon>
        <taxon>Dikarya</taxon>
        <taxon>Basidiomycota</taxon>
        <taxon>Agaricomycotina</taxon>
        <taxon>Agaricomycetes</taxon>
        <taxon>Polyporales</taxon>
        <taxon>Laetiporus</taxon>
    </lineage>
</organism>
<dbReference type="AlphaFoldDB" id="A0A165AUZ6"/>
<evidence type="ECO:0000313" key="1">
    <source>
        <dbReference type="EMBL" id="KZS99713.1"/>
    </source>
</evidence>
<proteinExistence type="predicted"/>
<accession>A0A165AUZ6</accession>